<comment type="cofactor">
    <cofactor evidence="1">
        <name>Mg(2+)</name>
        <dbReference type="ChEBI" id="CHEBI:18420"/>
    </cofactor>
</comment>
<dbReference type="Pfam" id="PF18379">
    <property type="entry name" value="FERM_F1"/>
    <property type="match status" value="1"/>
</dbReference>
<evidence type="ECO:0000256" key="22">
    <source>
        <dbReference type="PROSITE-ProRule" id="PRU10141"/>
    </source>
</evidence>
<dbReference type="InterPro" id="IPR020635">
    <property type="entry name" value="Tyr_kinase_cat_dom"/>
</dbReference>
<evidence type="ECO:0000259" key="26">
    <source>
        <dbReference type="PROSITE" id="PS50057"/>
    </source>
</evidence>
<keyword evidence="16" id="KW-0829">Tyrosine-protein kinase</keyword>
<proteinExistence type="predicted"/>
<dbReference type="InterPro" id="IPR008266">
    <property type="entry name" value="Tyr_kinase_AS"/>
</dbReference>
<dbReference type="Gene3D" id="3.30.200.20">
    <property type="entry name" value="Phosphorylase Kinase, domain 1"/>
    <property type="match status" value="2"/>
</dbReference>
<dbReference type="InterPro" id="IPR020776">
    <property type="entry name" value="Tyr_kinase_non-rcpt_Jak1"/>
</dbReference>
<keyword evidence="5" id="KW-0808">Transferase</keyword>
<dbReference type="InterPro" id="IPR001245">
    <property type="entry name" value="Ser-Thr/Tyr_kinase_cat_dom"/>
</dbReference>
<dbReference type="PRINTS" id="PR01824">
    <property type="entry name" value="JANUSKINASE1"/>
</dbReference>
<dbReference type="InterPro" id="IPR019749">
    <property type="entry name" value="Band_41_domain"/>
</dbReference>
<dbReference type="InterPro" id="IPR011009">
    <property type="entry name" value="Kinase-like_dom_sf"/>
</dbReference>
<comment type="catalytic activity">
    <reaction evidence="17">
        <text>L-tyrosyl-[protein] + ATP = O-phospho-L-tyrosyl-[protein] + ADP + H(+)</text>
        <dbReference type="Rhea" id="RHEA:10596"/>
        <dbReference type="Rhea" id="RHEA-COMP:10136"/>
        <dbReference type="Rhea" id="RHEA-COMP:20101"/>
        <dbReference type="ChEBI" id="CHEBI:15378"/>
        <dbReference type="ChEBI" id="CHEBI:30616"/>
        <dbReference type="ChEBI" id="CHEBI:46858"/>
        <dbReference type="ChEBI" id="CHEBI:61978"/>
        <dbReference type="ChEBI" id="CHEBI:456216"/>
        <dbReference type="EC" id="2.7.10.2"/>
    </reaction>
</comment>
<evidence type="ECO:0000256" key="16">
    <source>
        <dbReference type="ARBA" id="ARBA00023137"/>
    </source>
</evidence>
<evidence type="ECO:0000256" key="6">
    <source>
        <dbReference type="ARBA" id="ARBA00022723"/>
    </source>
</evidence>
<sequence>MLPADTVTDRLPWLSYHSADAVHSKELIGKMSFEQNLLSGSLSGVMKGTNQERKLEERVYSKLRNCPGSQGFSGTARRGQDSGAPVAPASLRPGGRPLSRAEATAARFLGLCDGPERERELPPETTPGDAARRIDRGWELRARTFRKSTGASSGAAPPPPPARLPFRVVTQPAGYAEVCAETRNLRAAGSACLRRRSPGPRGAHPSPAPGLAQGAGAADARRGLHFSEVRGCATVASCLENPMVTWGFSSCHVEMTVFQGSKLLPGLQTSWRRVILYLVLSEKTWKPEKGLYGPGLNSVLLDRNRSSGSSLDLKLRGCETLLGKSVEKVMRKFWEMGLFAVGVSGRLVGPAAGSLNFKSSYGRVGAVLPYICGDWSSRCGFCHYLTLGPVTSLNQYLNIKEDCSAMAFCAKMRSSKKAEMNLEAPEPGVEVLFYLSDREPLRLGGGEYTAEELCIRAAQECCISPLCHNLFALYDENTKLWYAPNRTITVDDKTSLRLHYRMRFYFTNWHGTNDNEQSVWRHSPKKQKNGYEKKKVPDATPLLDASSLEYLFAQGQYDLVKCLAPIRDPKTEQDGHDIENECLGMAVLAISHYAMMKKVQLPELPKDISYKRYIPETLNKSIRQRNLLTRMRINNVFKDFLKEFNNKTICDSSVSTHDLKVKYLATLETLTKHYGAEIFETSMLLISSENEMNWFHPNDSGNVLCYEVMVTGNLGIQWRQKPHIVPVEKEKNKLKRKKLENKHKKDEEKNKIREEWNNFSYFPEITHIVIKESVVSINKQDNKKMELKLSSHEEALSFVSLVDGYFRLTADAHHYLCTDVAPPLIVHNIQNGCHGPICTEYAINKLRQEGSEEGMYVLRWSCTDFDNILMTVTCFEKSEALGIQKQFKNFQIEVQKGRYSLHGSDRSFPSLGDLMSHLKKQILRTDNISFVLKRCCQPKPREISNLLVATKKAQEWQPVYPMSQLSFDRILKKDITQGEHLGRGTRTHIYSGTLMDYKDDEGTSEEKRIKVILKVLDPSHRDISLAFFEAASMMRQVSHKHIVYLYGVCVRDVENIMVEEFVEGGPLDLFMHRKSDVLTTPWKFKVAKQLASALSYLEDKDLVHGNVCTKNLLLAREGIDSECGPFIKLSDPGIPITVLSRQECIERIPWIAPECVEDSKNLSVAADKWSFGTTLWEICYNGEIPLKDKTLIEKERFYESRCRPVTPSCKELADLMTRCMNYDPNQRPFFRAIMRDINKLEEQNPDIVSEKKPATEVDPTHFEKRFLKRIRDLGEGHFGKVELCRYDPEGDNTGEQVAVKSLKPESGGNHIADLKKEIEILRNLYHENIVKYKGICTEDGGNGIKLIMEFLPSGSLKEYLPKNKNKINLRQQLKYAVQICKGMDYLGSRQYVHRDLAARNVLVESEHQVKIGDFGLTKAIETDKEYYTVKDDRDSPVFWYAPECLIQCKFYIASDVWSFGVTLHELLTYCDSDSSPMALFLKMIGPTHGQMTVTRLVNTLKEGKRLPCPPNCPDEVYQHMRKCWEFQPSNRTTFQNLIEGFEALLRSMNNNS</sequence>
<evidence type="ECO:0000256" key="2">
    <source>
        <dbReference type="ARBA" id="ARBA00004184"/>
    </source>
</evidence>
<keyword evidence="10 22" id="KW-0067">ATP-binding</keyword>
<dbReference type="GO" id="GO:0046872">
    <property type="term" value="F:metal ion binding"/>
    <property type="evidence" value="ECO:0007669"/>
    <property type="project" value="UniProtKB-KW"/>
</dbReference>
<dbReference type="Gene3D" id="3.30.505.10">
    <property type="entry name" value="SH2 domain"/>
    <property type="match status" value="1"/>
</dbReference>
<dbReference type="EMBL" id="JAEMGP010000001">
    <property type="protein sequence ID" value="KAG5214846.1"/>
    <property type="molecule type" value="Genomic_DNA"/>
</dbReference>
<dbReference type="InterPro" id="IPR036860">
    <property type="entry name" value="SH2_dom_sf"/>
</dbReference>
<dbReference type="SUPFAM" id="SSF56112">
    <property type="entry name" value="Protein kinase-like (PK-like)"/>
    <property type="match status" value="2"/>
</dbReference>
<dbReference type="InterPro" id="IPR035963">
    <property type="entry name" value="FERM_2"/>
</dbReference>
<dbReference type="SUPFAM" id="SSF50729">
    <property type="entry name" value="PH domain-like"/>
    <property type="match status" value="1"/>
</dbReference>
<comment type="function">
    <text evidence="18">Tyrosine kinase of the non-receptor type, involved in the IFN-alpha/beta/gamma signal pathway. Kinase partner for the interleukin (IL)-2 receptor as well as interleukin (IL)-10 receptor. Kinase partner for the type I interferon receptor IFNAR2. In response to interferon-binding to IFNAR1-IFNAR2 heterodimer, phosphorylates and activates its binding partner IFNAR2, creating docking sites for STAT proteins. Directly phosphorylates STAT proteins but also activates STAT signaling through the transactivation of other JAK kinases associated with signaling receptors.</text>
</comment>
<dbReference type="Proteomes" id="UP000664991">
    <property type="component" value="Unassembled WGS sequence"/>
</dbReference>
<dbReference type="InterPro" id="IPR041046">
    <property type="entry name" value="FERM_F2"/>
</dbReference>
<dbReference type="GO" id="GO:0005524">
    <property type="term" value="F:ATP binding"/>
    <property type="evidence" value="ECO:0007669"/>
    <property type="project" value="UniProtKB-UniRule"/>
</dbReference>
<dbReference type="FunFam" id="1.10.510.10:FF:000114">
    <property type="entry name" value="Tyrosine-protein kinase JAK2"/>
    <property type="match status" value="1"/>
</dbReference>
<dbReference type="GO" id="GO:0016020">
    <property type="term" value="C:membrane"/>
    <property type="evidence" value="ECO:0007669"/>
    <property type="project" value="InterPro"/>
</dbReference>
<dbReference type="GO" id="GO:0060397">
    <property type="term" value="P:growth hormone receptor signaling pathway via JAK-STAT"/>
    <property type="evidence" value="ECO:0007669"/>
    <property type="project" value="TreeGrafter"/>
</dbReference>
<keyword evidence="7" id="KW-0677">Repeat</keyword>
<comment type="caution">
    <text evidence="27">The sequence shown here is derived from an EMBL/GenBank/DDBJ whole genome shotgun (WGS) entry which is preliminary data.</text>
</comment>
<dbReference type="Gene3D" id="1.10.510.10">
    <property type="entry name" value="Transferase(Phosphotransferase) domain 1"/>
    <property type="match status" value="2"/>
</dbReference>
<dbReference type="Pfam" id="PF21990">
    <property type="entry name" value="SH2_1"/>
    <property type="match status" value="1"/>
</dbReference>
<feature type="domain" description="Protein kinase" evidence="25">
    <location>
        <begin position="975"/>
        <end position="1247"/>
    </location>
</feature>
<dbReference type="PROSITE" id="PS00107">
    <property type="entry name" value="PROTEIN_KINASE_ATP"/>
    <property type="match status" value="1"/>
</dbReference>
<dbReference type="InterPro" id="IPR041381">
    <property type="entry name" value="JAK1-3/TYK2_PHL_dom"/>
</dbReference>
<keyword evidence="13" id="KW-0007">Acetylation</keyword>
<dbReference type="SUPFAM" id="SSF55550">
    <property type="entry name" value="SH2 domain"/>
    <property type="match status" value="1"/>
</dbReference>
<dbReference type="PROSITE" id="PS50057">
    <property type="entry name" value="FERM_3"/>
    <property type="match status" value="1"/>
</dbReference>
<evidence type="ECO:0000256" key="9">
    <source>
        <dbReference type="ARBA" id="ARBA00022777"/>
    </source>
</evidence>
<feature type="domain" description="FERM" evidence="26">
    <location>
        <begin position="427"/>
        <end position="813"/>
    </location>
</feature>
<name>A0A836APM7_SHEEP</name>
<comment type="subcellular location">
    <subcellularLocation>
        <location evidence="2">Endomembrane system</location>
        <topology evidence="2">Peripheral membrane protein</topology>
    </subcellularLocation>
</comment>
<dbReference type="GO" id="GO:0019221">
    <property type="term" value="P:cytokine-mediated signaling pathway"/>
    <property type="evidence" value="ECO:0007669"/>
    <property type="project" value="TreeGrafter"/>
</dbReference>
<dbReference type="PRINTS" id="PR01823">
    <property type="entry name" value="JANUSKINASE"/>
</dbReference>
<dbReference type="InterPro" id="IPR041155">
    <property type="entry name" value="FERM_F1"/>
</dbReference>
<dbReference type="GO" id="GO:0030154">
    <property type="term" value="P:cell differentiation"/>
    <property type="evidence" value="ECO:0007669"/>
    <property type="project" value="TreeGrafter"/>
</dbReference>
<evidence type="ECO:0000256" key="18">
    <source>
        <dbReference type="ARBA" id="ARBA00054436"/>
    </source>
</evidence>
<dbReference type="InterPro" id="IPR000980">
    <property type="entry name" value="SH2"/>
</dbReference>
<dbReference type="SUPFAM" id="SSF47031">
    <property type="entry name" value="Second domain of FERM"/>
    <property type="match status" value="1"/>
</dbReference>
<dbReference type="PROSITE" id="PS50011">
    <property type="entry name" value="PROTEIN_KINASE_DOM"/>
    <property type="match status" value="2"/>
</dbReference>
<evidence type="ECO:0000256" key="4">
    <source>
        <dbReference type="ARBA" id="ARBA00022553"/>
    </source>
</evidence>
<evidence type="ECO:0000256" key="8">
    <source>
        <dbReference type="ARBA" id="ARBA00022741"/>
    </source>
</evidence>
<keyword evidence="12" id="KW-0832">Ubl conjugation</keyword>
<dbReference type="GO" id="GO:0098761">
    <property type="term" value="P:cellular response to interleukin-7"/>
    <property type="evidence" value="ECO:0007669"/>
    <property type="project" value="UniProtKB-ARBA"/>
</dbReference>
<accession>A0A836APM7</accession>
<evidence type="ECO:0000256" key="21">
    <source>
        <dbReference type="PROSITE-ProRule" id="PRU00191"/>
    </source>
</evidence>
<keyword evidence="11" id="KW-0460">Magnesium</keyword>
<keyword evidence="6" id="KW-0479">Metal-binding</keyword>
<keyword evidence="14 21" id="KW-0727">SH2 domain</keyword>
<dbReference type="FunFam" id="1.10.510.10:FF:000110">
    <property type="entry name" value="Tyrosine-protein kinase"/>
    <property type="match status" value="1"/>
</dbReference>
<dbReference type="InterPro" id="IPR019748">
    <property type="entry name" value="FERM_central"/>
</dbReference>
<evidence type="ECO:0000256" key="1">
    <source>
        <dbReference type="ARBA" id="ARBA00001946"/>
    </source>
</evidence>
<dbReference type="CDD" id="cd05077">
    <property type="entry name" value="PTK_Jak1_rpt1"/>
    <property type="match status" value="1"/>
</dbReference>
<dbReference type="PANTHER" id="PTHR45807:SF5">
    <property type="entry name" value="TYROSINE-PROTEIN KINASE JAK1"/>
    <property type="match status" value="1"/>
</dbReference>
<feature type="domain" description="Protein kinase" evidence="25">
    <location>
        <begin position="1267"/>
        <end position="1545"/>
    </location>
</feature>
<evidence type="ECO:0000259" key="24">
    <source>
        <dbReference type="PROSITE" id="PS50001"/>
    </source>
</evidence>
<dbReference type="FunFam" id="3.30.200.20:FF:000293">
    <property type="entry name" value="Tyrosine-protein kinase"/>
    <property type="match status" value="1"/>
</dbReference>
<dbReference type="PROSITE" id="PS50001">
    <property type="entry name" value="SH2"/>
    <property type="match status" value="1"/>
</dbReference>
<dbReference type="FunFam" id="3.30.200.20:FF:000135">
    <property type="entry name" value="Tyrosine-protein kinase"/>
    <property type="match status" value="1"/>
</dbReference>
<dbReference type="GO" id="GO:0005131">
    <property type="term" value="F:growth hormone receptor binding"/>
    <property type="evidence" value="ECO:0007669"/>
    <property type="project" value="TreeGrafter"/>
</dbReference>
<dbReference type="PROSITE" id="PS00109">
    <property type="entry name" value="PROTEIN_KINASE_TYR"/>
    <property type="match status" value="1"/>
</dbReference>
<evidence type="ECO:0000259" key="25">
    <source>
        <dbReference type="PROSITE" id="PS50011"/>
    </source>
</evidence>
<evidence type="ECO:0000256" key="20">
    <source>
        <dbReference type="ARBA" id="ARBA00083038"/>
    </source>
</evidence>
<keyword evidence="9" id="KW-0418">Kinase</keyword>
<dbReference type="Pfam" id="PF18377">
    <property type="entry name" value="FERM_F2"/>
    <property type="match status" value="1"/>
</dbReference>
<dbReference type="InterPro" id="IPR017441">
    <property type="entry name" value="Protein_kinase_ATP_BS"/>
</dbReference>
<dbReference type="SMART" id="SM00219">
    <property type="entry name" value="TyrKc"/>
    <property type="match status" value="2"/>
</dbReference>
<evidence type="ECO:0000256" key="13">
    <source>
        <dbReference type="ARBA" id="ARBA00022990"/>
    </source>
</evidence>
<dbReference type="PANTHER" id="PTHR45807">
    <property type="entry name" value="TYROSINE-PROTEIN KINASE HOPSCOTCH"/>
    <property type="match status" value="1"/>
</dbReference>
<evidence type="ECO:0000256" key="11">
    <source>
        <dbReference type="ARBA" id="ARBA00022842"/>
    </source>
</evidence>
<evidence type="ECO:0000256" key="15">
    <source>
        <dbReference type="ARBA" id="ARBA00023136"/>
    </source>
</evidence>
<evidence type="ECO:0000256" key="19">
    <source>
        <dbReference type="ARBA" id="ARBA00069190"/>
    </source>
</evidence>
<evidence type="ECO:0000313" key="28">
    <source>
        <dbReference type="Proteomes" id="UP000664991"/>
    </source>
</evidence>
<dbReference type="CDD" id="cd13332">
    <property type="entry name" value="FERM_C_JAK1"/>
    <property type="match status" value="1"/>
</dbReference>
<evidence type="ECO:0000256" key="17">
    <source>
        <dbReference type="ARBA" id="ARBA00051245"/>
    </source>
</evidence>
<gene>
    <name evidence="27" type="ORF">JEQ12_000422</name>
</gene>
<dbReference type="GO" id="GO:0005829">
    <property type="term" value="C:cytosol"/>
    <property type="evidence" value="ECO:0007669"/>
    <property type="project" value="TreeGrafter"/>
</dbReference>
<dbReference type="Pfam" id="PF07714">
    <property type="entry name" value="PK_Tyr_Ser-Thr"/>
    <property type="match status" value="2"/>
</dbReference>
<keyword evidence="8 22" id="KW-0547">Nucleotide-binding</keyword>
<evidence type="ECO:0000256" key="7">
    <source>
        <dbReference type="ARBA" id="ARBA00022737"/>
    </source>
</evidence>
<dbReference type="GO" id="GO:0035556">
    <property type="term" value="P:intracellular signal transduction"/>
    <property type="evidence" value="ECO:0007669"/>
    <property type="project" value="InterPro"/>
</dbReference>
<dbReference type="FunFam" id="3.30.505.10:FF:000055">
    <property type="entry name" value="Tyrosine-protein kinase"/>
    <property type="match status" value="1"/>
</dbReference>
<dbReference type="SMART" id="SM00252">
    <property type="entry name" value="SH2"/>
    <property type="match status" value="1"/>
</dbReference>
<dbReference type="CDD" id="cd14473">
    <property type="entry name" value="FERM_B-lobe"/>
    <property type="match status" value="1"/>
</dbReference>
<dbReference type="InterPro" id="IPR000299">
    <property type="entry name" value="FERM_domain"/>
</dbReference>
<evidence type="ECO:0000256" key="3">
    <source>
        <dbReference type="ARBA" id="ARBA00011903"/>
    </source>
</evidence>
<dbReference type="InterPro" id="IPR051286">
    <property type="entry name" value="JAK"/>
</dbReference>
<dbReference type="GO" id="GO:0012505">
    <property type="term" value="C:endomembrane system"/>
    <property type="evidence" value="ECO:0007669"/>
    <property type="project" value="UniProtKB-SubCell"/>
</dbReference>
<evidence type="ECO:0000256" key="12">
    <source>
        <dbReference type="ARBA" id="ARBA00022843"/>
    </source>
</evidence>
<evidence type="ECO:0000256" key="14">
    <source>
        <dbReference type="ARBA" id="ARBA00022999"/>
    </source>
</evidence>
<feature type="region of interest" description="Disordered" evidence="23">
    <location>
        <begin position="66"/>
        <end position="98"/>
    </location>
</feature>
<dbReference type="Pfam" id="PF17887">
    <property type="entry name" value="Jak1_Phl"/>
    <property type="match status" value="1"/>
</dbReference>
<evidence type="ECO:0000256" key="5">
    <source>
        <dbReference type="ARBA" id="ARBA00022679"/>
    </source>
</evidence>
<keyword evidence="15" id="KW-0472">Membrane</keyword>
<feature type="binding site" evidence="22">
    <location>
        <position position="1300"/>
    </location>
    <ligand>
        <name>ATP</name>
        <dbReference type="ChEBI" id="CHEBI:30616"/>
    </ligand>
</feature>
<dbReference type="EC" id="2.7.10.2" evidence="3"/>
<feature type="region of interest" description="Disordered" evidence="23">
    <location>
        <begin position="193"/>
        <end position="216"/>
    </location>
</feature>
<organism evidence="27 28">
    <name type="scientific">Ovis aries</name>
    <name type="common">Sheep</name>
    <dbReference type="NCBI Taxonomy" id="9940"/>
    <lineage>
        <taxon>Eukaryota</taxon>
        <taxon>Metazoa</taxon>
        <taxon>Chordata</taxon>
        <taxon>Craniata</taxon>
        <taxon>Vertebrata</taxon>
        <taxon>Euteleostomi</taxon>
        <taxon>Mammalia</taxon>
        <taxon>Eutheria</taxon>
        <taxon>Laurasiatheria</taxon>
        <taxon>Artiodactyla</taxon>
        <taxon>Ruminantia</taxon>
        <taxon>Pecora</taxon>
        <taxon>Bovidae</taxon>
        <taxon>Caprinae</taxon>
        <taxon>Ovis</taxon>
    </lineage>
</organism>
<reference evidence="27 28" key="1">
    <citation type="submission" date="2020-12" db="EMBL/GenBank/DDBJ databases">
        <title>De novo assembly of Tibetan sheep genome.</title>
        <authorList>
            <person name="Li X."/>
        </authorList>
    </citation>
    <scope>NUCLEOTIDE SEQUENCE [LARGE SCALE GENOMIC DNA]</scope>
    <source>
        <tissue evidence="27">Heart</tissue>
    </source>
</reference>
<protein>
    <recommendedName>
        <fullName evidence="19">Tyrosine-protein kinase JAK1</fullName>
        <ecNumber evidence="3">2.7.10.2</ecNumber>
    </recommendedName>
    <alternativeName>
        <fullName evidence="20">Janus kinase 1</fullName>
    </alternativeName>
</protein>
<dbReference type="GO" id="GO:0004715">
    <property type="term" value="F:non-membrane spanning protein tyrosine kinase activity"/>
    <property type="evidence" value="ECO:0007669"/>
    <property type="project" value="UniProtKB-EC"/>
</dbReference>
<dbReference type="InterPro" id="IPR016251">
    <property type="entry name" value="Tyr_kinase_non-rcpt_Jak/Tyk2"/>
</dbReference>
<evidence type="ECO:0000256" key="10">
    <source>
        <dbReference type="ARBA" id="ARBA00022840"/>
    </source>
</evidence>
<dbReference type="InterPro" id="IPR000719">
    <property type="entry name" value="Prot_kinase_dom"/>
</dbReference>
<dbReference type="SMART" id="SM00295">
    <property type="entry name" value="B41"/>
    <property type="match status" value="1"/>
</dbReference>
<keyword evidence="4" id="KW-0597">Phosphoprotein</keyword>
<dbReference type="PRINTS" id="PR00109">
    <property type="entry name" value="TYRKINASE"/>
</dbReference>
<dbReference type="CDD" id="cd05079">
    <property type="entry name" value="PTKc_Jak1_rpt2"/>
    <property type="match status" value="1"/>
</dbReference>
<dbReference type="GO" id="GO:0007259">
    <property type="term" value="P:cell surface receptor signaling pathway via JAK-STAT"/>
    <property type="evidence" value="ECO:0007669"/>
    <property type="project" value="TreeGrafter"/>
</dbReference>
<feature type="domain" description="SH2" evidence="24">
    <location>
        <begin position="832"/>
        <end position="921"/>
    </location>
</feature>
<evidence type="ECO:0000256" key="23">
    <source>
        <dbReference type="SAM" id="MobiDB-lite"/>
    </source>
</evidence>
<evidence type="ECO:0000313" key="27">
    <source>
        <dbReference type="EMBL" id="KAG5214846.1"/>
    </source>
</evidence>